<accession>A0ABS0LNT2</accession>
<reference evidence="1 2" key="1">
    <citation type="submission" date="2020-07" db="EMBL/GenBank/DDBJ databases">
        <title>Facklamia lactis sp. nov., isolated from raw milk.</title>
        <authorList>
            <person name="Doll E.V."/>
            <person name="Huptas C."/>
            <person name="Staib L."/>
            <person name="Wenning M."/>
            <person name="Scherer S."/>
        </authorList>
    </citation>
    <scope>NUCLEOTIDE SEQUENCE [LARGE SCALE GENOMIC DNA]</scope>
    <source>
        <strain evidence="1 2">DSM 104272</strain>
    </source>
</reference>
<dbReference type="EMBL" id="JACCEL010000028">
    <property type="protein sequence ID" value="MBG9979079.1"/>
    <property type="molecule type" value="Genomic_DNA"/>
</dbReference>
<name>A0ABS0LNT2_9LACT</name>
<keyword evidence="2" id="KW-1185">Reference proteome</keyword>
<evidence type="ECO:0008006" key="3">
    <source>
        <dbReference type="Google" id="ProtNLM"/>
    </source>
</evidence>
<organism evidence="1 2">
    <name type="scientific">Ruoffia tabacinasalis</name>
    <dbReference type="NCBI Taxonomy" id="87458"/>
    <lineage>
        <taxon>Bacteria</taxon>
        <taxon>Bacillati</taxon>
        <taxon>Bacillota</taxon>
        <taxon>Bacilli</taxon>
        <taxon>Lactobacillales</taxon>
        <taxon>Aerococcaceae</taxon>
        <taxon>Ruoffia</taxon>
    </lineage>
</organism>
<comment type="caution">
    <text evidence="1">The sequence shown here is derived from an EMBL/GenBank/DDBJ whole genome shotgun (WGS) entry which is preliminary data.</text>
</comment>
<proteinExistence type="predicted"/>
<evidence type="ECO:0000313" key="1">
    <source>
        <dbReference type="EMBL" id="MBG9979079.1"/>
    </source>
</evidence>
<dbReference type="Proteomes" id="UP000823401">
    <property type="component" value="Unassembled WGS sequence"/>
</dbReference>
<gene>
    <name evidence="1" type="ORF">HYQ42_09810</name>
</gene>
<evidence type="ECO:0000313" key="2">
    <source>
        <dbReference type="Proteomes" id="UP000823401"/>
    </source>
</evidence>
<protein>
    <recommendedName>
        <fullName evidence="3">Transposase DDE domain-containing protein</fullName>
    </recommendedName>
</protein>
<dbReference type="RefSeq" id="WP_197105116.1">
    <property type="nucleotide sequence ID" value="NZ_JACCEL010000028.1"/>
</dbReference>
<sequence length="57" mass="6410">MVTLQENAVKFNNNLIVSHDGGRLSSDSGLVLIEQHLTHILPSFESELTCFFSFPYL</sequence>